<dbReference type="Proteomes" id="UP000471640">
    <property type="component" value="Unassembled WGS sequence"/>
</dbReference>
<dbReference type="InterPro" id="IPR036097">
    <property type="entry name" value="HisK_dim/P_sf"/>
</dbReference>
<protein>
    <recommendedName>
        <fullName evidence="2">histidine kinase</fullName>
        <ecNumber evidence="2">2.7.13.3</ecNumber>
    </recommendedName>
</protein>
<accession>A0A6P1DSN3</accession>
<evidence type="ECO:0000256" key="2">
    <source>
        <dbReference type="ARBA" id="ARBA00012438"/>
    </source>
</evidence>
<dbReference type="SUPFAM" id="SSF47384">
    <property type="entry name" value="Homodimeric domain of signal transducing histidine kinase"/>
    <property type="match status" value="1"/>
</dbReference>
<sequence>MKGADHNRARNRLRLGIVLFVLALAVPSLLLVHKAYDQMKWESFRLQQLIAEELADRINDALAAMVRAEDARSIDDYTFLVSSGDPANPYTRRSPLAELPSGDTIPGLIGWFEVAADGDFSSPMVPAPGISPTDYGVDAAELALRQARAQQIRGILVGNSLVERDSRDRRAKLASTPAEAPEPAVAGRAAQALGAVADREILMAPAPREAAEALQTQAEPERMNRLSQAAFERLARKEAAPSLKSETAARSNRTDALRLDEELALRGKRREAATLEDKSARAEADEAPLFAPAAPSLQQGGLPAEEAQERAPVQLFENAVEPFEVGLLDSGHLLLFRTVWRQGTRIIQGALIEQGPFLAALIGKPLATTVLAHTTHLIVAYRGEVLTSFRAQPDGRYPLASTPLNSGPPPLSGALLYRARMQEPFGGLELIYSVSRLPTPPGAAVIGWMAAALALVLIAGGWLMYRLGLGQLALVRQQQDFVSAVSHELKTPLTSIRMYAEMLRAGFATEERKATYYRFIHEESERLSRLITNVLQLARIGRDALVLEPRAIAIGELAAMVRERVASQVERAGFVLETTCDIDAEILVDPDAFVQIIINLVDNALKFAAKAETRRIEIRCEVLDANRLRLGVRDFGPGIPKDQRRRIFDLFYRGSDAKAKAISGTGIGLALVQRLTGAMGGRVEVAEQNPGVEIRVDMPMTRVPHRLPRQGR</sequence>
<reference evidence="10 11" key="2">
    <citation type="submission" date="2020-02" db="EMBL/GenBank/DDBJ databases">
        <title>Genome sequences of Thiorhodococcus mannitoliphagus and Thiorhodococcus minor, purple sulfur photosynthetic bacteria in the gammaproteobacterial family, Chromatiaceae.</title>
        <authorList>
            <person name="Aviles F.A."/>
            <person name="Meyer T.E."/>
            <person name="Kyndt J.A."/>
        </authorList>
    </citation>
    <scope>NUCLEOTIDE SEQUENCE [LARGE SCALE GENOMIC DNA]</scope>
    <source>
        <strain evidence="10 11">DSM 18266</strain>
    </source>
</reference>
<keyword evidence="8" id="KW-0812">Transmembrane</keyword>
<proteinExistence type="predicted"/>
<dbReference type="InterPro" id="IPR036890">
    <property type="entry name" value="HATPase_C_sf"/>
</dbReference>
<keyword evidence="4" id="KW-0808">Transferase</keyword>
<dbReference type="PROSITE" id="PS50109">
    <property type="entry name" value="HIS_KIN"/>
    <property type="match status" value="1"/>
</dbReference>
<feature type="domain" description="Histidine kinase" evidence="9">
    <location>
        <begin position="484"/>
        <end position="702"/>
    </location>
</feature>
<dbReference type="Pfam" id="PF00512">
    <property type="entry name" value="HisKA"/>
    <property type="match status" value="1"/>
</dbReference>
<dbReference type="InterPro" id="IPR004358">
    <property type="entry name" value="Sig_transdc_His_kin-like_C"/>
</dbReference>
<evidence type="ECO:0000256" key="1">
    <source>
        <dbReference type="ARBA" id="ARBA00000085"/>
    </source>
</evidence>
<evidence type="ECO:0000256" key="5">
    <source>
        <dbReference type="ARBA" id="ARBA00022777"/>
    </source>
</evidence>
<dbReference type="PANTHER" id="PTHR43711">
    <property type="entry name" value="TWO-COMPONENT HISTIDINE KINASE"/>
    <property type="match status" value="1"/>
</dbReference>
<dbReference type="EMBL" id="JAAIJR010000003">
    <property type="protein sequence ID" value="NEX19032.1"/>
    <property type="molecule type" value="Genomic_DNA"/>
</dbReference>
<dbReference type="SMART" id="SM00388">
    <property type="entry name" value="HisKA"/>
    <property type="match status" value="1"/>
</dbReference>
<evidence type="ECO:0000256" key="3">
    <source>
        <dbReference type="ARBA" id="ARBA00022553"/>
    </source>
</evidence>
<dbReference type="SUPFAM" id="SSF55874">
    <property type="entry name" value="ATPase domain of HSP90 chaperone/DNA topoisomerase II/histidine kinase"/>
    <property type="match status" value="1"/>
</dbReference>
<evidence type="ECO:0000256" key="4">
    <source>
        <dbReference type="ARBA" id="ARBA00022679"/>
    </source>
</evidence>
<dbReference type="EC" id="2.7.13.3" evidence="2"/>
<comment type="caution">
    <text evidence="10">The sequence shown here is derived from an EMBL/GenBank/DDBJ whole genome shotgun (WGS) entry which is preliminary data.</text>
</comment>
<evidence type="ECO:0000259" key="9">
    <source>
        <dbReference type="PROSITE" id="PS50109"/>
    </source>
</evidence>
<name>A0A6P1DSN3_9GAMM</name>
<keyword evidence="8" id="KW-0472">Membrane</keyword>
<dbReference type="CDD" id="cd00082">
    <property type="entry name" value="HisKA"/>
    <property type="match status" value="1"/>
</dbReference>
<evidence type="ECO:0000256" key="6">
    <source>
        <dbReference type="ARBA" id="ARBA00023012"/>
    </source>
</evidence>
<feature type="region of interest" description="Disordered" evidence="7">
    <location>
        <begin position="270"/>
        <end position="294"/>
    </location>
</feature>
<keyword evidence="6" id="KW-0902">Two-component regulatory system</keyword>
<evidence type="ECO:0000256" key="7">
    <source>
        <dbReference type="SAM" id="MobiDB-lite"/>
    </source>
</evidence>
<organism evidence="10 11">
    <name type="scientific">Thiorhodococcus mannitoliphagus</name>
    <dbReference type="NCBI Taxonomy" id="329406"/>
    <lineage>
        <taxon>Bacteria</taxon>
        <taxon>Pseudomonadati</taxon>
        <taxon>Pseudomonadota</taxon>
        <taxon>Gammaproteobacteria</taxon>
        <taxon>Chromatiales</taxon>
        <taxon>Chromatiaceae</taxon>
        <taxon>Thiorhodococcus</taxon>
    </lineage>
</organism>
<keyword evidence="8" id="KW-1133">Transmembrane helix</keyword>
<evidence type="ECO:0000313" key="11">
    <source>
        <dbReference type="Proteomes" id="UP000471640"/>
    </source>
</evidence>
<dbReference type="SMART" id="SM00387">
    <property type="entry name" value="HATPase_c"/>
    <property type="match status" value="1"/>
</dbReference>
<dbReference type="InterPro" id="IPR050736">
    <property type="entry name" value="Sensor_HK_Regulatory"/>
</dbReference>
<keyword evidence="11" id="KW-1185">Reference proteome</keyword>
<dbReference type="AlphaFoldDB" id="A0A6P1DSN3"/>
<dbReference type="PANTHER" id="PTHR43711:SF1">
    <property type="entry name" value="HISTIDINE KINASE 1"/>
    <property type="match status" value="1"/>
</dbReference>
<dbReference type="Gene3D" id="1.10.287.130">
    <property type="match status" value="1"/>
</dbReference>
<dbReference type="FunFam" id="1.10.287.130:FF:000001">
    <property type="entry name" value="Two-component sensor histidine kinase"/>
    <property type="match status" value="1"/>
</dbReference>
<comment type="catalytic activity">
    <reaction evidence="1">
        <text>ATP + protein L-histidine = ADP + protein N-phospho-L-histidine.</text>
        <dbReference type="EC" id="2.7.13.3"/>
    </reaction>
</comment>
<dbReference type="PRINTS" id="PR00344">
    <property type="entry name" value="BCTRLSENSOR"/>
</dbReference>
<dbReference type="InterPro" id="IPR005467">
    <property type="entry name" value="His_kinase_dom"/>
</dbReference>
<evidence type="ECO:0000313" key="10">
    <source>
        <dbReference type="EMBL" id="NEX19032.1"/>
    </source>
</evidence>
<reference evidence="11" key="1">
    <citation type="journal article" date="2020" name="Microbiol. Resour. Announc.">
        <title>Draft Genome Sequences of Thiorhodococcus mannitoliphagus and Thiorhodococcus minor, Purple Sulfur Photosynthetic Bacteria in the Gammaproteobacterial Family Chromatiaceae.</title>
        <authorList>
            <person name="Aviles F.A."/>
            <person name="Meyer T.E."/>
            <person name="Kyndt J.A."/>
        </authorList>
    </citation>
    <scope>NUCLEOTIDE SEQUENCE [LARGE SCALE GENOMIC DNA]</scope>
    <source>
        <strain evidence="11">DSM 18266</strain>
    </source>
</reference>
<dbReference type="InterPro" id="IPR003661">
    <property type="entry name" value="HisK_dim/P_dom"/>
</dbReference>
<keyword evidence="3" id="KW-0597">Phosphoprotein</keyword>
<evidence type="ECO:0000256" key="8">
    <source>
        <dbReference type="SAM" id="Phobius"/>
    </source>
</evidence>
<dbReference type="InterPro" id="IPR003594">
    <property type="entry name" value="HATPase_dom"/>
</dbReference>
<dbReference type="Pfam" id="PF02518">
    <property type="entry name" value="HATPase_c"/>
    <property type="match status" value="1"/>
</dbReference>
<keyword evidence="5 10" id="KW-0418">Kinase</keyword>
<dbReference type="RefSeq" id="WP_164651911.1">
    <property type="nucleotide sequence ID" value="NZ_JAAIJR010000003.1"/>
</dbReference>
<dbReference type="GO" id="GO:0000155">
    <property type="term" value="F:phosphorelay sensor kinase activity"/>
    <property type="evidence" value="ECO:0007669"/>
    <property type="project" value="InterPro"/>
</dbReference>
<dbReference type="Gene3D" id="3.30.565.10">
    <property type="entry name" value="Histidine kinase-like ATPase, C-terminal domain"/>
    <property type="match status" value="1"/>
</dbReference>
<gene>
    <name evidence="10" type="ORF">G3480_01655</name>
</gene>
<feature type="transmembrane region" description="Helical" evidence="8">
    <location>
        <begin position="445"/>
        <end position="465"/>
    </location>
</feature>
<dbReference type="CDD" id="cd00075">
    <property type="entry name" value="HATPase"/>
    <property type="match status" value="1"/>
</dbReference>
<feature type="compositionally biased region" description="Basic and acidic residues" evidence="7">
    <location>
        <begin position="270"/>
        <end position="284"/>
    </location>
</feature>